<protein>
    <submittedName>
        <fullName evidence="1">DUF3168 domain-containing protein</fullName>
    </submittedName>
</protein>
<dbReference type="InterPro" id="IPR053745">
    <property type="entry name" value="Viral_Tail_Comp_sf"/>
</dbReference>
<dbReference type="Proteomes" id="UP000245802">
    <property type="component" value="Chromosome"/>
</dbReference>
<dbReference type="Pfam" id="PF11367">
    <property type="entry name" value="Tail_completion_gp17"/>
    <property type="match status" value="1"/>
</dbReference>
<evidence type="ECO:0000313" key="1">
    <source>
        <dbReference type="EMBL" id="AWM37019.1"/>
    </source>
</evidence>
<dbReference type="Gene3D" id="3.30.2000.30">
    <property type="match status" value="1"/>
</dbReference>
<keyword evidence="2" id="KW-1185">Reference proteome</keyword>
<dbReference type="AlphaFoldDB" id="A0A2Z3GRM4"/>
<dbReference type="InterPro" id="IPR021508">
    <property type="entry name" value="Gp17-like"/>
</dbReference>
<reference evidence="1 2" key="1">
    <citation type="submission" date="2018-01" db="EMBL/GenBank/DDBJ databases">
        <title>G. obscuriglobus.</title>
        <authorList>
            <person name="Franke J."/>
            <person name="Blomberg W."/>
            <person name="Selmecki A."/>
        </authorList>
    </citation>
    <scope>NUCLEOTIDE SEQUENCE [LARGE SCALE GENOMIC DNA]</scope>
    <source>
        <strain evidence="1 2">DSM 5831</strain>
    </source>
</reference>
<organism evidence="1 2">
    <name type="scientific">Gemmata obscuriglobus</name>
    <dbReference type="NCBI Taxonomy" id="114"/>
    <lineage>
        <taxon>Bacteria</taxon>
        <taxon>Pseudomonadati</taxon>
        <taxon>Planctomycetota</taxon>
        <taxon>Planctomycetia</taxon>
        <taxon>Gemmatales</taxon>
        <taxon>Gemmataceae</taxon>
        <taxon>Gemmata</taxon>
    </lineage>
</organism>
<evidence type="ECO:0000313" key="2">
    <source>
        <dbReference type="Proteomes" id="UP000245802"/>
    </source>
</evidence>
<accession>A0A2Z3GRM4</accession>
<sequence>MASPDNALQAALYRRLTTYAPLTTALGRPNVFDFVPPATVTAPYVVIGEDTLTDWDTKTDPGWDGTLTIHVWDYQKAGRKSVKTLLGHVYDALHRQESALAVTGFLLAELRWDGFQATFQEAGIEGENDHYYHGVTRYRALVEPGATVGTGAPFPVALL</sequence>
<dbReference type="KEGG" id="gog:C1280_08300"/>
<dbReference type="EMBL" id="CP025958">
    <property type="protein sequence ID" value="AWM37019.1"/>
    <property type="molecule type" value="Genomic_DNA"/>
</dbReference>
<name>A0A2Z3GRM4_9BACT</name>
<dbReference type="RefSeq" id="WP_010033333.1">
    <property type="nucleotide sequence ID" value="NZ_CP025958.1"/>
</dbReference>
<gene>
    <name evidence="1" type="ORF">C1280_08300</name>
</gene>
<dbReference type="OrthoDB" id="2880980at2"/>
<proteinExistence type="predicted"/>